<proteinExistence type="inferred from homology"/>
<dbReference type="eggNOG" id="KOG4844">
    <property type="taxonomic scope" value="Eukaryota"/>
</dbReference>
<dbReference type="GO" id="GO:0005739">
    <property type="term" value="C:mitochondrion"/>
    <property type="evidence" value="ECO:0007669"/>
    <property type="project" value="UniProtKB-SubCell"/>
</dbReference>
<evidence type="ECO:0000313" key="9">
    <source>
        <dbReference type="Proteomes" id="UP000016931"/>
    </source>
</evidence>
<evidence type="ECO:0000256" key="3">
    <source>
        <dbReference type="ARBA" id="ARBA00022980"/>
    </source>
</evidence>
<dbReference type="Proteomes" id="UP000016931">
    <property type="component" value="Unassembled WGS sequence"/>
</dbReference>
<accession>N1QG52</accession>
<dbReference type="InterPro" id="IPR013219">
    <property type="entry name" value="Ribosomal_mS33"/>
</dbReference>
<dbReference type="AlphaFoldDB" id="N1QG52"/>
<dbReference type="PANTHER" id="PTHR13362:SF2">
    <property type="entry name" value="SMALL RIBOSOMAL SUBUNIT PROTEIN MS33"/>
    <property type="match status" value="1"/>
</dbReference>
<sequence length="108" mass="12720">MSLIPRTRILDLLKVQCRIFNTTFNPTGQRLGNKVLRQRLRGPALATYYPRRVATFVNLKRMYPGYELYDDFEEDRLEHLQIAKSRGKGAPKKKNSKNETRRGPKKKR</sequence>
<keyword evidence="5" id="KW-0687">Ribonucleoprotein</keyword>
<gene>
    <name evidence="8" type="ORF">SEPMUDRAFT_142451</name>
</gene>
<evidence type="ECO:0000256" key="6">
    <source>
        <dbReference type="ARBA" id="ARBA00035132"/>
    </source>
</evidence>
<dbReference type="STRING" id="692275.N1QG52"/>
<evidence type="ECO:0000256" key="4">
    <source>
        <dbReference type="ARBA" id="ARBA00023128"/>
    </source>
</evidence>
<comment type="subcellular location">
    <subcellularLocation>
        <location evidence="1">Mitochondrion</location>
    </subcellularLocation>
</comment>
<evidence type="ECO:0000256" key="7">
    <source>
        <dbReference type="SAM" id="MobiDB-lite"/>
    </source>
</evidence>
<evidence type="ECO:0000256" key="2">
    <source>
        <dbReference type="ARBA" id="ARBA00008970"/>
    </source>
</evidence>
<evidence type="ECO:0000256" key="5">
    <source>
        <dbReference type="ARBA" id="ARBA00023274"/>
    </source>
</evidence>
<evidence type="ECO:0000313" key="8">
    <source>
        <dbReference type="EMBL" id="EMF12303.1"/>
    </source>
</evidence>
<name>N1QG52_SPHMS</name>
<dbReference type="GO" id="GO:1990904">
    <property type="term" value="C:ribonucleoprotein complex"/>
    <property type="evidence" value="ECO:0007669"/>
    <property type="project" value="UniProtKB-KW"/>
</dbReference>
<dbReference type="RefSeq" id="XP_016760424.1">
    <property type="nucleotide sequence ID" value="XM_016903001.1"/>
</dbReference>
<evidence type="ECO:0000256" key="1">
    <source>
        <dbReference type="ARBA" id="ARBA00004173"/>
    </source>
</evidence>
<dbReference type="HOGENOM" id="CLU_150777_0_0_1"/>
<feature type="compositionally biased region" description="Basic residues" evidence="7">
    <location>
        <begin position="85"/>
        <end position="95"/>
    </location>
</feature>
<comment type="similarity">
    <text evidence="2">Belongs to the mitochondrion-specific ribosomal protein mS33 family.</text>
</comment>
<reference evidence="8 9" key="1">
    <citation type="journal article" date="2012" name="PLoS Pathog.">
        <title>Diverse lifestyles and strategies of plant pathogenesis encoded in the genomes of eighteen Dothideomycetes fungi.</title>
        <authorList>
            <person name="Ohm R.A."/>
            <person name="Feau N."/>
            <person name="Henrissat B."/>
            <person name="Schoch C.L."/>
            <person name="Horwitz B.A."/>
            <person name="Barry K.W."/>
            <person name="Condon B.J."/>
            <person name="Copeland A.C."/>
            <person name="Dhillon B."/>
            <person name="Glaser F."/>
            <person name="Hesse C.N."/>
            <person name="Kosti I."/>
            <person name="LaButti K."/>
            <person name="Lindquist E.A."/>
            <person name="Lucas S."/>
            <person name="Salamov A.A."/>
            <person name="Bradshaw R.E."/>
            <person name="Ciuffetti L."/>
            <person name="Hamelin R.C."/>
            <person name="Kema G.H.J."/>
            <person name="Lawrence C."/>
            <person name="Scott J.A."/>
            <person name="Spatafora J.W."/>
            <person name="Turgeon B.G."/>
            <person name="de Wit P.J.G.M."/>
            <person name="Zhong S."/>
            <person name="Goodwin S.B."/>
            <person name="Grigoriev I.V."/>
        </authorList>
    </citation>
    <scope>NUCLEOTIDE SEQUENCE [LARGE SCALE GENOMIC DNA]</scope>
    <source>
        <strain evidence="8 9">SO2202</strain>
    </source>
</reference>
<dbReference type="OMA" id="MKAQCQV"/>
<keyword evidence="3 8" id="KW-0689">Ribosomal protein</keyword>
<keyword evidence="9" id="KW-1185">Reference proteome</keyword>
<dbReference type="EMBL" id="KB456265">
    <property type="protein sequence ID" value="EMF12303.1"/>
    <property type="molecule type" value="Genomic_DNA"/>
</dbReference>
<dbReference type="OrthoDB" id="25887at2759"/>
<dbReference type="Pfam" id="PF08293">
    <property type="entry name" value="MRP-S33"/>
    <property type="match status" value="1"/>
</dbReference>
<protein>
    <recommendedName>
        <fullName evidence="6">Small ribosomal subunit protein mS33</fullName>
    </recommendedName>
</protein>
<dbReference type="GO" id="GO:0005840">
    <property type="term" value="C:ribosome"/>
    <property type="evidence" value="ECO:0007669"/>
    <property type="project" value="UniProtKB-KW"/>
</dbReference>
<organism evidence="8 9">
    <name type="scientific">Sphaerulina musiva (strain SO2202)</name>
    <name type="common">Poplar stem canker fungus</name>
    <name type="synonym">Septoria musiva</name>
    <dbReference type="NCBI Taxonomy" id="692275"/>
    <lineage>
        <taxon>Eukaryota</taxon>
        <taxon>Fungi</taxon>
        <taxon>Dikarya</taxon>
        <taxon>Ascomycota</taxon>
        <taxon>Pezizomycotina</taxon>
        <taxon>Dothideomycetes</taxon>
        <taxon>Dothideomycetidae</taxon>
        <taxon>Mycosphaerellales</taxon>
        <taxon>Mycosphaerellaceae</taxon>
        <taxon>Sphaerulina</taxon>
    </lineage>
</organism>
<dbReference type="PANTHER" id="PTHR13362">
    <property type="entry name" value="MITOCHONDRIAL RIBOSOMAL PROTEIN S33"/>
    <property type="match status" value="1"/>
</dbReference>
<feature type="region of interest" description="Disordered" evidence="7">
    <location>
        <begin position="82"/>
        <end position="108"/>
    </location>
</feature>
<dbReference type="GeneID" id="27900138"/>
<keyword evidence="4" id="KW-0496">Mitochondrion</keyword>